<accession>A0AB74UST1</accession>
<dbReference type="GO" id="GO:0055085">
    <property type="term" value="P:transmembrane transport"/>
    <property type="evidence" value="ECO:0007669"/>
    <property type="project" value="InterPro"/>
</dbReference>
<evidence type="ECO:0000256" key="3">
    <source>
        <dbReference type="SAM" id="SignalP"/>
    </source>
</evidence>
<name>A0AB74UST1_9GAMM</name>
<dbReference type="PANTHER" id="PTHR35841">
    <property type="entry name" value="PHOSPHONATES-BINDING PERIPLASMIC PROTEIN"/>
    <property type="match status" value="1"/>
</dbReference>
<evidence type="ECO:0000256" key="1">
    <source>
        <dbReference type="ARBA" id="ARBA00007162"/>
    </source>
</evidence>
<dbReference type="NCBIfam" id="TIGR01098">
    <property type="entry name" value="3A0109s03R"/>
    <property type="match status" value="1"/>
</dbReference>
<dbReference type="RefSeq" id="WP_395119065.1">
    <property type="nucleotide sequence ID" value="NZ_CP170721.1"/>
</dbReference>
<proteinExistence type="inferred from homology"/>
<dbReference type="Gene3D" id="3.40.190.10">
    <property type="entry name" value="Periplasmic binding protein-like II"/>
    <property type="match status" value="2"/>
</dbReference>
<dbReference type="Pfam" id="PF12974">
    <property type="entry name" value="Phosphonate-bd"/>
    <property type="match status" value="1"/>
</dbReference>
<dbReference type="EMBL" id="CP170721">
    <property type="protein sequence ID" value="XIA19555.1"/>
    <property type="molecule type" value="Genomic_DNA"/>
</dbReference>
<sequence length="331" mass="36537">MLAALLTQGVLLACAGAGTAQAATPMEPIRFGILPIGSAAESLEQWRPLLDDLHKQLDHPVTTVSVSSYAGLSDAIGAQRVDVAFLSGKLAVEAVTQQHMQVFAQFVRNDGVNGNVAMLVVRSDSPIRDLNDLLATTSHGWRYARSEQLSVTGYTAPEAYVFAPRGLNSDTFFANVRVGDHQSNLLAVVNREVDVASSNNPDMDLFRRNFPREAAQLRVIWRSRLIPSGVLVIRDGMPESLRHKLTAFLLAYGKAPGEVGERQRERLARIPDLGGFAAETNHVLQPFVDMQYTLLRQQAEQGRWISPQARQARLAQIERDHQHALKLLRPH</sequence>
<protein>
    <submittedName>
        <fullName evidence="4">Phosphate/phosphite/phosphonate ABC transporter substrate-binding protein</fullName>
    </submittedName>
</protein>
<feature type="chain" id="PRO_5044494641" evidence="3">
    <location>
        <begin position="23"/>
        <end position="331"/>
    </location>
</feature>
<dbReference type="GO" id="GO:0043190">
    <property type="term" value="C:ATP-binding cassette (ABC) transporter complex"/>
    <property type="evidence" value="ECO:0007669"/>
    <property type="project" value="InterPro"/>
</dbReference>
<dbReference type="SUPFAM" id="SSF53850">
    <property type="entry name" value="Periplasmic binding protein-like II"/>
    <property type="match status" value="1"/>
</dbReference>
<dbReference type="AlphaFoldDB" id="A0AB74UST1"/>
<keyword evidence="2 3" id="KW-0732">Signal</keyword>
<dbReference type="PANTHER" id="PTHR35841:SF1">
    <property type="entry name" value="PHOSPHONATES-BINDING PERIPLASMIC PROTEIN"/>
    <property type="match status" value="1"/>
</dbReference>
<feature type="signal peptide" evidence="3">
    <location>
        <begin position="1"/>
        <end position="22"/>
    </location>
</feature>
<reference evidence="4" key="1">
    <citation type="submission" date="2024-10" db="EMBL/GenBank/DDBJ databases">
        <authorList>
            <person name="Lesea H.P."/>
            <person name="Kuehl J.V."/>
            <person name="Chandonia J.-M."/>
        </authorList>
    </citation>
    <scope>NUCLEOTIDE SEQUENCE</scope>
    <source>
        <strain evidence="4">FW102-FHT14D07</strain>
    </source>
</reference>
<evidence type="ECO:0000313" key="4">
    <source>
        <dbReference type="EMBL" id="XIA19555.1"/>
    </source>
</evidence>
<dbReference type="InterPro" id="IPR005770">
    <property type="entry name" value="PhnD"/>
</dbReference>
<gene>
    <name evidence="4" type="primary">phnD</name>
    <name evidence="4" type="ORF">ACFYG5_05255</name>
</gene>
<organism evidence="4">
    <name type="scientific">Rhodanobacter sp. FW102-FHT14D07</name>
    <dbReference type="NCBI Taxonomy" id="3351462"/>
    <lineage>
        <taxon>Bacteria</taxon>
        <taxon>Pseudomonadati</taxon>
        <taxon>Pseudomonadota</taxon>
        <taxon>Gammaproteobacteria</taxon>
        <taxon>Lysobacterales</taxon>
        <taxon>Rhodanobacteraceae</taxon>
        <taxon>Rhodanobacter</taxon>
    </lineage>
</organism>
<evidence type="ECO:0000256" key="2">
    <source>
        <dbReference type="ARBA" id="ARBA00022729"/>
    </source>
</evidence>
<comment type="similarity">
    <text evidence="1">Belongs to the phosphate/phosphite/phosphonate binding protein family.</text>
</comment>